<organism evidence="3 4">
    <name type="scientific">Paramecium sonneborni</name>
    <dbReference type="NCBI Taxonomy" id="65129"/>
    <lineage>
        <taxon>Eukaryota</taxon>
        <taxon>Sar</taxon>
        <taxon>Alveolata</taxon>
        <taxon>Ciliophora</taxon>
        <taxon>Intramacronucleata</taxon>
        <taxon>Oligohymenophorea</taxon>
        <taxon>Peniculida</taxon>
        <taxon>Parameciidae</taxon>
        <taxon>Paramecium</taxon>
    </lineage>
</organism>
<feature type="coiled-coil region" evidence="1">
    <location>
        <begin position="363"/>
        <end position="466"/>
    </location>
</feature>
<evidence type="ECO:0000256" key="1">
    <source>
        <dbReference type="SAM" id="Coils"/>
    </source>
</evidence>
<dbReference type="EMBL" id="CAJJDN010000014">
    <property type="protein sequence ID" value="CAD8060296.1"/>
    <property type="molecule type" value="Genomic_DNA"/>
</dbReference>
<keyword evidence="4" id="KW-1185">Reference proteome</keyword>
<gene>
    <name evidence="3" type="ORF">PSON_ATCC_30995.1.T0140213</name>
</gene>
<evidence type="ECO:0000256" key="2">
    <source>
        <dbReference type="SAM" id="Phobius"/>
    </source>
</evidence>
<dbReference type="AlphaFoldDB" id="A0A8S1L695"/>
<proteinExistence type="predicted"/>
<dbReference type="Proteomes" id="UP000692954">
    <property type="component" value="Unassembled WGS sequence"/>
</dbReference>
<evidence type="ECO:0008006" key="5">
    <source>
        <dbReference type="Google" id="ProtNLM"/>
    </source>
</evidence>
<evidence type="ECO:0000313" key="4">
    <source>
        <dbReference type="Proteomes" id="UP000692954"/>
    </source>
</evidence>
<evidence type="ECO:0000313" key="3">
    <source>
        <dbReference type="EMBL" id="CAD8060296.1"/>
    </source>
</evidence>
<name>A0A8S1L695_9CILI</name>
<feature type="transmembrane region" description="Helical" evidence="2">
    <location>
        <begin position="66"/>
        <end position="85"/>
    </location>
</feature>
<comment type="caution">
    <text evidence="3">The sequence shown here is derived from an EMBL/GenBank/DDBJ whole genome shotgun (WGS) entry which is preliminary data.</text>
</comment>
<protein>
    <recommendedName>
        <fullName evidence="5">Transmembrane protein</fullName>
    </recommendedName>
</protein>
<sequence length="563" mass="68374">MCGFKIVTLKQKLNRNKIKEFDSQLLTIYKKEKKVLKRYQQWFSFSRIILQLKDVNLLFRQFFNKYQLCFCLQLNYLALFLYFIFNRYQRKTNNLNFREGQNVQINFKCINNNKKNKQQIMSQEEPLNINEQLKKAMMEKIKGILKWITEYQSYNNQYKENIKNYIENNFKNILNIINQEYEVQIQKYHEAHLVNQEQQQKMEDEVELYQLIESFARENTNIKQLIEEYQNEIKNYVLKQNQDVESLKKNINKFLEKKFQSLIKTVQTIIGKQSQALQELLNLKDKYLQEINEKQQIICELNLRSFNDQNVLQKIQQINHLLSETSQKTNQTTQKLEHNSLDQLAQQIKQIHNSITGENDKYIKEQNKKLMEAEQTIEYLQNEILELQNQLKNNEYSKFLSQKIEQLQQKQENQLNQQDQINEKTNKILEIELTLNEINKYINKEKEILRKQFEDEKNKVIQVQLEGCYKLQDKSLLYIQLGLLIFLQYYKSENSNGAIIQNLIDKLIKFHQIYQEKKNFKLKDINDIEKYYTNLERELKSLYDMSKETYNKFIREINLRRNQ</sequence>
<reference evidence="3" key="1">
    <citation type="submission" date="2021-01" db="EMBL/GenBank/DDBJ databases">
        <authorList>
            <consortium name="Genoscope - CEA"/>
            <person name="William W."/>
        </authorList>
    </citation>
    <scope>NUCLEOTIDE SEQUENCE</scope>
</reference>
<feature type="coiled-coil region" evidence="1">
    <location>
        <begin position="212"/>
        <end position="297"/>
    </location>
</feature>
<keyword evidence="2" id="KW-0472">Membrane</keyword>
<accession>A0A8S1L695</accession>
<keyword evidence="1" id="KW-0175">Coiled coil</keyword>
<keyword evidence="2" id="KW-0812">Transmembrane</keyword>
<keyword evidence="2" id="KW-1133">Transmembrane helix</keyword>